<accession>A0AAD5LB08</accession>
<keyword evidence="2" id="KW-1185">Reference proteome</keyword>
<dbReference type="AlphaFoldDB" id="A0AAD5LB08"/>
<comment type="caution">
    <text evidence="1">The sequence shown here is derived from an EMBL/GenBank/DDBJ whole genome shotgun (WGS) entry which is preliminary data.</text>
</comment>
<gene>
    <name evidence="1" type="ORF">P43SY_003140</name>
</gene>
<evidence type="ECO:0000313" key="2">
    <source>
        <dbReference type="Proteomes" id="UP001209570"/>
    </source>
</evidence>
<dbReference type="Proteomes" id="UP001209570">
    <property type="component" value="Unassembled WGS sequence"/>
</dbReference>
<dbReference type="EMBL" id="JAKCXM010000374">
    <property type="protein sequence ID" value="KAJ0394921.1"/>
    <property type="molecule type" value="Genomic_DNA"/>
</dbReference>
<reference evidence="1" key="1">
    <citation type="submission" date="2021-12" db="EMBL/GenBank/DDBJ databases">
        <title>Prjna785345.</title>
        <authorList>
            <person name="Rujirawat T."/>
            <person name="Krajaejun T."/>
        </authorList>
    </citation>
    <scope>NUCLEOTIDE SEQUENCE</scope>
    <source>
        <strain evidence="1">Pi057C3</strain>
    </source>
</reference>
<evidence type="ECO:0000313" key="1">
    <source>
        <dbReference type="EMBL" id="KAJ0394921.1"/>
    </source>
</evidence>
<sequence length="104" mass="11802">MEYEASFSLEGQVGHALSEEQWIAWEERLALAPDLSAKQAIVTAPDGRVMPDVDFRVAMLTLVEVQELLDLATPEAFSRAETMLHQYKPALENQIKRLHNELRP</sequence>
<name>A0AAD5LB08_PYTIN</name>
<organism evidence="1 2">
    <name type="scientific">Pythium insidiosum</name>
    <name type="common">Pythiosis disease agent</name>
    <dbReference type="NCBI Taxonomy" id="114742"/>
    <lineage>
        <taxon>Eukaryota</taxon>
        <taxon>Sar</taxon>
        <taxon>Stramenopiles</taxon>
        <taxon>Oomycota</taxon>
        <taxon>Peronosporomycetes</taxon>
        <taxon>Pythiales</taxon>
        <taxon>Pythiaceae</taxon>
        <taxon>Pythium</taxon>
    </lineage>
</organism>
<protein>
    <submittedName>
        <fullName evidence="1">Uncharacterized protein</fullName>
    </submittedName>
</protein>
<proteinExistence type="predicted"/>